<evidence type="ECO:0000313" key="2">
    <source>
        <dbReference type="Ensembl" id="ENSRNOP00000112215.1"/>
    </source>
</evidence>
<protein>
    <recommendedName>
        <fullName evidence="1">Ig-like domain-containing protein</fullName>
    </recommendedName>
</protein>
<dbReference type="InterPro" id="IPR003599">
    <property type="entry name" value="Ig_sub"/>
</dbReference>
<dbReference type="Gene3D" id="2.60.40.10">
    <property type="entry name" value="Immunoglobulins"/>
    <property type="match status" value="1"/>
</dbReference>
<dbReference type="Pfam" id="PF07686">
    <property type="entry name" value="V-set"/>
    <property type="match status" value="1"/>
</dbReference>
<dbReference type="PANTHER" id="PTHR23267">
    <property type="entry name" value="IMMUNOGLOBULIN LIGHT CHAIN"/>
    <property type="match status" value="1"/>
</dbReference>
<dbReference type="InterPro" id="IPR036179">
    <property type="entry name" value="Ig-like_dom_sf"/>
</dbReference>
<dbReference type="PROSITE" id="PS50835">
    <property type="entry name" value="IG_LIKE"/>
    <property type="match status" value="1"/>
</dbReference>
<dbReference type="SMART" id="SM00406">
    <property type="entry name" value="IGv"/>
    <property type="match status" value="1"/>
</dbReference>
<evidence type="ECO:0000259" key="1">
    <source>
        <dbReference type="PROSITE" id="PS50835"/>
    </source>
</evidence>
<reference evidence="2" key="3">
    <citation type="submission" date="2025-09" db="UniProtKB">
        <authorList>
            <consortium name="Ensembl"/>
        </authorList>
    </citation>
    <scope>IDENTIFICATION</scope>
    <source>
        <strain evidence="2">Brown Norway</strain>
    </source>
</reference>
<dbReference type="Ensembl" id="ENSRNOT00000164319.1">
    <property type="protein sequence ID" value="ENSRNOP00000112215.1"/>
    <property type="gene ID" value="ENSRNOG00000090643.1"/>
</dbReference>
<reference evidence="2" key="1">
    <citation type="submission" date="2024-01" db="EMBL/GenBank/DDBJ databases">
        <title>GRCr8: a new rat reference genome assembly contstructed from accurate long reads and long range scaffolding.</title>
        <authorList>
            <person name="Doris P.A."/>
            <person name="Kalbfleisch T."/>
            <person name="Li K."/>
            <person name="Howe K."/>
            <person name="Wood J."/>
        </authorList>
    </citation>
    <scope>NUCLEOTIDE SEQUENCE [LARGE SCALE GENOMIC DNA]</scope>
    <source>
        <strain evidence="2">Brown Norway</strain>
    </source>
</reference>
<dbReference type="InterPro" id="IPR013106">
    <property type="entry name" value="Ig_V-set"/>
</dbReference>
<sequence>AIVLNQSPSSIVASQGEKVTITCRASSSISSNYLHWYQQKPGAFPKLVIYSTSYRASGVPSRFSGSGSGTSYSFTISRVEAEDVATYYCQQGSSNPPHRARDWNKNFHFLPRAQLLLI</sequence>
<dbReference type="SUPFAM" id="SSF48726">
    <property type="entry name" value="Immunoglobulin"/>
    <property type="match status" value="1"/>
</dbReference>
<organism evidence="2 3">
    <name type="scientific">Rattus norvegicus</name>
    <name type="common">Rat</name>
    <dbReference type="NCBI Taxonomy" id="10116"/>
    <lineage>
        <taxon>Eukaryota</taxon>
        <taxon>Metazoa</taxon>
        <taxon>Chordata</taxon>
        <taxon>Craniata</taxon>
        <taxon>Vertebrata</taxon>
        <taxon>Euteleostomi</taxon>
        <taxon>Mammalia</taxon>
        <taxon>Eutheria</taxon>
        <taxon>Euarchontoglires</taxon>
        <taxon>Glires</taxon>
        <taxon>Rodentia</taxon>
        <taxon>Myomorpha</taxon>
        <taxon>Muroidea</taxon>
        <taxon>Muridae</taxon>
        <taxon>Murinae</taxon>
        <taxon>Rattus</taxon>
    </lineage>
</organism>
<dbReference type="GeneTree" id="ENSGT00840000130051"/>
<evidence type="ECO:0000313" key="3">
    <source>
        <dbReference type="Proteomes" id="UP000002494"/>
    </source>
</evidence>
<dbReference type="InterPro" id="IPR050150">
    <property type="entry name" value="IgV_Light_Chain"/>
</dbReference>
<feature type="domain" description="Ig-like" evidence="1">
    <location>
        <begin position="1"/>
        <end position="90"/>
    </location>
</feature>
<accession>A0ABK0M4U1</accession>
<keyword evidence="3" id="KW-1185">Reference proteome</keyword>
<dbReference type="InterPro" id="IPR007110">
    <property type="entry name" value="Ig-like_dom"/>
</dbReference>
<dbReference type="SMART" id="SM00409">
    <property type="entry name" value="IG"/>
    <property type="match status" value="1"/>
</dbReference>
<name>A0ABK0M4U1_RAT</name>
<dbReference type="InterPro" id="IPR013783">
    <property type="entry name" value="Ig-like_fold"/>
</dbReference>
<dbReference type="Proteomes" id="UP000002494">
    <property type="component" value="Chromosome 4"/>
</dbReference>
<proteinExistence type="predicted"/>
<reference evidence="2" key="2">
    <citation type="submission" date="2025-08" db="UniProtKB">
        <authorList>
            <consortium name="Ensembl"/>
        </authorList>
    </citation>
    <scope>IDENTIFICATION</scope>
    <source>
        <strain evidence="2">Brown Norway</strain>
    </source>
</reference>